<keyword evidence="1" id="KW-1133">Transmembrane helix</keyword>
<proteinExistence type="predicted"/>
<keyword evidence="1" id="KW-0812">Transmembrane</keyword>
<organism evidence="2 3">
    <name type="scientific">Aliidiomarina maris</name>
    <dbReference type="NCBI Taxonomy" id="531312"/>
    <lineage>
        <taxon>Bacteria</taxon>
        <taxon>Pseudomonadati</taxon>
        <taxon>Pseudomonadota</taxon>
        <taxon>Gammaproteobacteria</taxon>
        <taxon>Alteromonadales</taxon>
        <taxon>Idiomarinaceae</taxon>
        <taxon>Aliidiomarina</taxon>
    </lineage>
</organism>
<accession>A0ABY0BSG6</accession>
<feature type="transmembrane region" description="Helical" evidence="1">
    <location>
        <begin position="23"/>
        <end position="49"/>
    </location>
</feature>
<sequence>MPALIVANKMPALVFYFRGWLDFIAWFVLVNVSLFCALSGIIAAFIICAESTLIAARQLPVEMQKF</sequence>
<evidence type="ECO:0000313" key="2">
    <source>
        <dbReference type="EMBL" id="RUO24965.1"/>
    </source>
</evidence>
<keyword evidence="1" id="KW-0472">Membrane</keyword>
<gene>
    <name evidence="2" type="ORF">CWE07_05660</name>
</gene>
<reference evidence="2 3" key="1">
    <citation type="journal article" date="2018" name="Front. Microbiol.">
        <title>Genome-Based Analysis Reveals the Taxonomy and Diversity of the Family Idiomarinaceae.</title>
        <authorList>
            <person name="Liu Y."/>
            <person name="Lai Q."/>
            <person name="Shao Z."/>
        </authorList>
    </citation>
    <scope>NUCLEOTIDE SEQUENCE [LARGE SCALE GENOMIC DNA]</scope>
    <source>
        <strain evidence="2 3">CF12-14</strain>
    </source>
</reference>
<protein>
    <submittedName>
        <fullName evidence="2">Uncharacterized protein</fullName>
    </submittedName>
</protein>
<dbReference type="EMBL" id="PIPK01000004">
    <property type="protein sequence ID" value="RUO24965.1"/>
    <property type="molecule type" value="Genomic_DNA"/>
</dbReference>
<comment type="caution">
    <text evidence="2">The sequence shown here is derived from an EMBL/GenBank/DDBJ whole genome shotgun (WGS) entry which is preliminary data.</text>
</comment>
<name>A0ABY0BSG6_9GAMM</name>
<keyword evidence="3" id="KW-1185">Reference proteome</keyword>
<dbReference type="Proteomes" id="UP000287865">
    <property type="component" value="Unassembled WGS sequence"/>
</dbReference>
<evidence type="ECO:0000256" key="1">
    <source>
        <dbReference type="SAM" id="Phobius"/>
    </source>
</evidence>
<evidence type="ECO:0000313" key="3">
    <source>
        <dbReference type="Proteomes" id="UP000287865"/>
    </source>
</evidence>